<dbReference type="SMART" id="SM00663">
    <property type="entry name" value="RPOLA_N"/>
    <property type="match status" value="1"/>
</dbReference>
<dbReference type="HAMAP" id="MF_01323">
    <property type="entry name" value="RNApol_bact_RpoC1"/>
    <property type="match status" value="1"/>
</dbReference>
<feature type="binding site" evidence="9">
    <location>
        <position position="353"/>
    </location>
    <ligand>
        <name>Zn(2+)</name>
        <dbReference type="ChEBI" id="CHEBI:29105"/>
    </ligand>
</feature>
<evidence type="ECO:0000256" key="11">
    <source>
        <dbReference type="SAM" id="MobiDB-lite"/>
    </source>
</evidence>
<evidence type="ECO:0000256" key="7">
    <source>
        <dbReference type="ARBA" id="ARBA00023163"/>
    </source>
</evidence>
<dbReference type="EMBL" id="KT625412">
    <property type="protein sequence ID" value="ALO62810.1"/>
    <property type="molecule type" value="Genomic_DNA"/>
</dbReference>
<feature type="binding site" evidence="9">
    <location>
        <position position="2065"/>
    </location>
    <ligand>
        <name>Mg(2+)</name>
        <dbReference type="ChEBI" id="CHEBI:18420"/>
    </ligand>
</feature>
<dbReference type="Pfam" id="PF04983">
    <property type="entry name" value="RNA_pol_Rpb1_3"/>
    <property type="match status" value="1"/>
</dbReference>
<keyword evidence="9" id="KW-0862">Zinc</keyword>
<feature type="compositionally biased region" description="Basic and acidic residues" evidence="11">
    <location>
        <begin position="474"/>
        <end position="494"/>
    </location>
</feature>
<dbReference type="GO" id="GO:0003677">
    <property type="term" value="F:DNA binding"/>
    <property type="evidence" value="ECO:0007669"/>
    <property type="project" value="UniProtKB-UniRule"/>
</dbReference>
<organism evidence="13">
    <name type="scientific">Oogamochlamys gigantea</name>
    <dbReference type="NCBI Taxonomy" id="158507"/>
    <lineage>
        <taxon>Eukaryota</taxon>
        <taxon>Viridiplantae</taxon>
        <taxon>Chlorophyta</taxon>
        <taxon>core chlorophytes</taxon>
        <taxon>Chlorophyceae</taxon>
        <taxon>CS clade</taxon>
        <taxon>Chlamydomonadales</taxon>
        <taxon>Chlamydomonadaceae</taxon>
        <taxon>Oogamochlamys</taxon>
    </lineage>
</organism>
<evidence type="ECO:0000256" key="4">
    <source>
        <dbReference type="ARBA" id="ARBA00022640"/>
    </source>
</evidence>
<feature type="compositionally biased region" description="Basic and acidic residues" evidence="11">
    <location>
        <begin position="1583"/>
        <end position="1592"/>
    </location>
</feature>
<dbReference type="InterPro" id="IPR045867">
    <property type="entry name" value="DNA-dir_RpoC_beta_prime"/>
</dbReference>
<feature type="region of interest" description="Disordered" evidence="11">
    <location>
        <begin position="1573"/>
        <end position="1592"/>
    </location>
</feature>
<evidence type="ECO:0000259" key="12">
    <source>
        <dbReference type="SMART" id="SM00663"/>
    </source>
</evidence>
<evidence type="ECO:0000256" key="3">
    <source>
        <dbReference type="ARBA" id="ARBA00022478"/>
    </source>
</evidence>
<dbReference type="Gene3D" id="4.10.860.120">
    <property type="entry name" value="RNA polymerase II, clamp domain"/>
    <property type="match status" value="1"/>
</dbReference>
<dbReference type="GO" id="GO:0000287">
    <property type="term" value="F:magnesium ion binding"/>
    <property type="evidence" value="ECO:0007669"/>
    <property type="project" value="UniProtKB-UniRule"/>
</dbReference>
<comment type="subcellular location">
    <subcellularLocation>
        <location evidence="9">Plastid</location>
        <location evidence="9">Chloroplast</location>
    </subcellularLocation>
</comment>
<dbReference type="PANTHER" id="PTHR19376:SF54">
    <property type="entry name" value="DNA-DIRECTED RNA POLYMERASE SUBUNIT BETA"/>
    <property type="match status" value="1"/>
</dbReference>
<comment type="catalytic activity">
    <reaction evidence="8 9 10">
        <text>RNA(n) + a ribonucleoside 5'-triphosphate = RNA(n+1) + diphosphate</text>
        <dbReference type="Rhea" id="RHEA:21248"/>
        <dbReference type="Rhea" id="RHEA-COMP:14527"/>
        <dbReference type="Rhea" id="RHEA-COMP:17342"/>
        <dbReference type="ChEBI" id="CHEBI:33019"/>
        <dbReference type="ChEBI" id="CHEBI:61557"/>
        <dbReference type="ChEBI" id="CHEBI:140395"/>
        <dbReference type="EC" id="2.7.7.6"/>
    </reaction>
</comment>
<accession>A0A0S2LNP6</accession>
<dbReference type="GO" id="GO:0000428">
    <property type="term" value="C:DNA-directed RNA polymerase complex"/>
    <property type="evidence" value="ECO:0007669"/>
    <property type="project" value="UniProtKB-KW"/>
</dbReference>
<dbReference type="GO" id="GO:0008270">
    <property type="term" value="F:zinc ion binding"/>
    <property type="evidence" value="ECO:0007669"/>
    <property type="project" value="UniProtKB-UniRule"/>
</dbReference>
<feature type="binding site" evidence="9">
    <location>
        <position position="350"/>
    </location>
    <ligand>
        <name>Zn(2+)</name>
        <dbReference type="ChEBI" id="CHEBI:29105"/>
    </ligand>
</feature>
<evidence type="ECO:0000256" key="9">
    <source>
        <dbReference type="HAMAP-Rule" id="MF_01323"/>
    </source>
</evidence>
<comment type="similarity">
    <text evidence="2 9">Belongs to the RNA polymerase beta' chain family. RpoC1 subfamily.</text>
</comment>
<evidence type="ECO:0000256" key="6">
    <source>
        <dbReference type="ARBA" id="ARBA00022695"/>
    </source>
</evidence>
<dbReference type="InterPro" id="IPR006592">
    <property type="entry name" value="RNA_pol_N"/>
</dbReference>
<dbReference type="Pfam" id="PF04997">
    <property type="entry name" value="RNA_pol_Rpb1_1"/>
    <property type="match status" value="2"/>
</dbReference>
<comment type="subunit">
    <text evidence="9">In plastids the minimal PEP RNA polymerase catalytic core is composed of four subunits: alpha, beta, beta', and beta''. When a (nuclear-encoded) sigma factor is associated with the core the holoenzyme is formed, which can initiate transcription.</text>
</comment>
<dbReference type="GO" id="GO:0009507">
    <property type="term" value="C:chloroplast"/>
    <property type="evidence" value="ECO:0007669"/>
    <property type="project" value="UniProtKB-SubCell"/>
</dbReference>
<evidence type="ECO:0000256" key="2">
    <source>
        <dbReference type="ARBA" id="ARBA00007207"/>
    </source>
</evidence>
<dbReference type="Gene3D" id="1.10.274.100">
    <property type="entry name" value="RNA polymerase Rpb1, domain 3"/>
    <property type="match status" value="1"/>
</dbReference>
<dbReference type="Gene3D" id="2.40.40.20">
    <property type="match status" value="1"/>
</dbReference>
<dbReference type="SUPFAM" id="SSF64484">
    <property type="entry name" value="beta and beta-prime subunits of DNA dependent RNA-polymerase"/>
    <property type="match status" value="2"/>
</dbReference>
<comment type="cofactor">
    <cofactor evidence="9">
        <name>Zn(2+)</name>
        <dbReference type="ChEBI" id="CHEBI:29105"/>
    </cofactor>
    <text evidence="9">Binds 1 Zn(2+) ion per subunit.</text>
</comment>
<feature type="region of interest" description="Disordered" evidence="11">
    <location>
        <begin position="451"/>
        <end position="495"/>
    </location>
</feature>
<dbReference type="EC" id="2.7.7.6" evidence="9"/>
<feature type="binding site" evidence="9">
    <location>
        <position position="2067"/>
    </location>
    <ligand>
        <name>Mg(2+)</name>
        <dbReference type="ChEBI" id="CHEBI:18420"/>
    </ligand>
</feature>
<dbReference type="Pfam" id="PF00623">
    <property type="entry name" value="RNA_pol_Rpb1_2"/>
    <property type="match status" value="1"/>
</dbReference>
<keyword evidence="9" id="KW-0479">Metal-binding</keyword>
<keyword evidence="4 13" id="KW-0934">Plastid</keyword>
<dbReference type="Gene3D" id="1.10.40.90">
    <property type="match status" value="1"/>
</dbReference>
<keyword evidence="13" id="KW-0150">Chloroplast</keyword>
<sequence>MIIKKKLYYKRLENKITSWHSLCLVATLARKGHKQAKQGYDTINHRYTLISQKLNSTYCSAFPLGVAFATPKGNDDGVIKYAFHSPMPVKGKRRENSGLYFPFGKKQRKGALFSLGKYGTQGKQNGNFKLNKPLKDVAGHSPSKMVPLNLGTIVKKRGLFVPAIQSIGERKKQNVGFPINSKFKFYSRKESLFWLKLKQQQNEGKIPITSSNEISTSYSKLSEIQFITISLASSKKIRQWAEKTLPNGKIIGQITNPNTLHYKTFKPIKGGLFCDRIFGPLQDFQCACGTIKRPQSMHKVHTLNSISLTPFVSKETKNNKLLSKKLFDFISKGRVLKKVVTPSLSKRNFCPICDVEYTFAVVRRYQLGYIQLASPVTHVWYLKANPSYLSMLFDMKKKDLEFVIYCSKTMTLQISLTGIQNVCVENSPNNLLRVWKKLISLSQIKTKMTPFENAQSRNSASSRRPLGLRSNPKGKRETRDCRITQKGPCDKTDNSKGPIDSSYTILPFTKTTGRIYSVKNFQASLKKKNDIICATALLSKAKHTYLLAKLNKQKTIPCLARFQRLKPGMYTIPYSFIVPLLFPLQKNPRSAEGFVYDSVIYKFGFNFMKTCLFYPYLFATVVFFRKGSLREGKVKTLRQETPSFPVGNAYPVLYGQGKARYGCTGKTEERVVHSVDFSLGTMVRRIRLPFAFATQPMPFGQGKAKQETRSKAKALDYNVVPTIHNNVGYIFLAYWAKEGFFKNSIESSMKDYVLATLSLRFRDAQRARVACFAQHALYGHSKAHMEKRESQRKGVAYVLPKTYFSLNSKLTKENLKKKAQYSHPKGLVICSRNLNPIIKNSFFKLVKNLQYLNNLFYTILNSLTPIVGIVQISYLQKLMTLSNNSNLTFLKAFSFPSEMSENNSYELASSFSLSSLAFNSKAFIARKPMEPSIISTTFLLENIETKAKIKERLIYIKRLFTNFSSFTKALSTDPFSFPIGKLVAVNFALRSLPHSGLASLTSPCEARQRVPFRQKKASNGKHPGALYNESVIYKGHKAIINSLVAFDDLNKAYQLLTTKKEKAQLTNSPKQRKLLARFDFGLFKYNTKKKIFSDLFFYVKNVINKKMPVSYYIFLKTEQLIKKRLFNEQFMNFLALKYAVYKKNIIRRMRCFSLPFVFPSLSLAQRAWDSEGKTKQGTGNNGSKVYNIESNRHIGTSFRFEKLWNFFYKDIHKKAYNVFQKCQGNIKKKRDCPVRVKGKKLERVYIENIKNYSSQHEFFLYSICIMKTGFFEIKYFFKKLFFHFILKSIYNNVMYTTLRSKVSTIIKTNYTNSQKIAALAEGITMNKKHTFCWQPVYERKIKHGYARSAYMTPSSLPFAKATPFTGSRSEAKAVLLRNPYGESFIRRESEGTTQRESEGLFSLALRFPFAVPSLRMPSRSEGQATRRDSEGKAKQFKTNITHLRCSLINSIFSSKKNLFKTLFCKVELKNKIQENIYLFILEIIKKTKILVKLISNKLIFPLLIKNLFEQSTFSKVNCFVLVSYKAINDKDDEVINKLEQSSNIKPFAFAVPPATPLRVHKLSLALRSARASLRMPSRSEGQATRRDSKRKAEQLKIKKKHDVVSSLFWRNHSKQETGERLRVALLRQILKGQPFPLTPFGIKNFWEKNTPWSFHNKIKEQFTSSANINEIKSSRSELYNNIYTLYHRQLWETEWESQTLILYLFAGAESTDLIIPAYKNRLKNDSTSISWNTFGAGIVNKMLVEFDYNEQKKMNKQNRILLFIINKKIEKVKNKLKFIIKKKIKNKFKQFFKDLCNKRDILIRRTKLIRLLARWVRDLSIKSESKKHRPGGTQTQSMILTNLPVLPPDLRPILRIGNEVAVSDLNRLYQRVVYRNDRLKKFLKHFGSSHPYEMKYAQRLLQEAVDNLIQNGKSGVISETDSQGRFLKSLSDILKGKQGRFRQYLLGKRVDYSARSVIVVGPKLQLHECGIPKEMALELYLPFLIKRLLKENYAKTVITAKTLIKQNIPLIWQYLREIMETCPVLLNRAPTLHRLGFQSFQPKLVEGKAILLHPLVCPAFNADFDGDQMAVHVPLTMQARTEAWKLMLSRNNLLSPATGEPILLPSQDMVLGCYYLTTNCNESSIKNQSGTNKYFKKIDDVLKAYNQQKIDLHAVVWIKWDGFIETNHSLEQPLEIRITSSGNWQILFMTSYLTYHFNGQRINQYIRTTPGKILFNTLLQKAFINSNPNL</sequence>
<dbReference type="InterPro" id="IPR044893">
    <property type="entry name" value="RNA_pol_Rpb1_clamp_domain"/>
</dbReference>
<gene>
    <name evidence="9 13" type="primary">rpoC1</name>
</gene>
<feature type="binding site" evidence="9">
    <location>
        <position position="286"/>
    </location>
    <ligand>
        <name>Zn(2+)</name>
        <dbReference type="ChEBI" id="CHEBI:29105"/>
    </ligand>
</feature>
<protein>
    <recommendedName>
        <fullName evidence="9">DNA-directed RNA polymerase subunit beta'</fullName>
        <ecNumber evidence="9">2.7.7.6</ecNumber>
    </recommendedName>
    <alternativeName>
        <fullName evidence="9">PEP</fullName>
    </alternativeName>
    <alternativeName>
        <fullName evidence="9">Plastid-encoded RNA polymerase subunit beta'</fullName>
        <shortName evidence="9">RNA polymerase subunit beta'</shortName>
    </alternativeName>
</protein>
<feature type="binding site" evidence="9">
    <location>
        <position position="2063"/>
    </location>
    <ligand>
        <name>Mg(2+)</name>
        <dbReference type="ChEBI" id="CHEBI:18420"/>
    </ligand>
</feature>
<reference evidence="13" key="1">
    <citation type="journal article" date="2015" name="BMC Evol. Biol.">
        <title>Chloroplast phylogenomic analysis of chlorophyte green algae identifies a novel lineage sister to the Sphaeropleales (Chlorophyceae).</title>
        <authorList>
            <person name="Lemieux C."/>
            <person name="Vincent A.T."/>
            <person name="Labarre A."/>
            <person name="Otis C."/>
            <person name="Turmel M."/>
        </authorList>
    </citation>
    <scope>NUCLEOTIDE SEQUENCE</scope>
</reference>
<keyword evidence="9" id="KW-0460">Magnesium</keyword>
<dbReference type="InterPro" id="IPR000722">
    <property type="entry name" value="RNA_pol_asu"/>
</dbReference>
<dbReference type="GeneID" id="26378336"/>
<evidence type="ECO:0000256" key="5">
    <source>
        <dbReference type="ARBA" id="ARBA00022679"/>
    </source>
</evidence>
<evidence type="ECO:0000256" key="8">
    <source>
        <dbReference type="ARBA" id="ARBA00048552"/>
    </source>
</evidence>
<dbReference type="GO" id="GO:0006351">
    <property type="term" value="P:DNA-templated transcription"/>
    <property type="evidence" value="ECO:0007669"/>
    <property type="project" value="UniProtKB-UniRule"/>
</dbReference>
<comment type="function">
    <text evidence="1 9 10">DNA-dependent RNA polymerase catalyzes the transcription of DNA into RNA using the four ribonucleoside triphosphates as substrates.</text>
</comment>
<feature type="domain" description="RNA polymerase N-terminal" evidence="12">
    <location>
        <begin position="1836"/>
        <end position="2117"/>
    </location>
</feature>
<evidence type="ECO:0000313" key="13">
    <source>
        <dbReference type="EMBL" id="ALO62810.1"/>
    </source>
</evidence>
<feature type="compositionally biased region" description="Low complexity" evidence="11">
    <location>
        <begin position="453"/>
        <end position="464"/>
    </location>
</feature>
<evidence type="ECO:0000256" key="1">
    <source>
        <dbReference type="ARBA" id="ARBA00004026"/>
    </source>
</evidence>
<evidence type="ECO:0000256" key="10">
    <source>
        <dbReference type="RuleBase" id="RU004279"/>
    </source>
</evidence>
<feature type="binding site" evidence="9">
    <location>
        <position position="288"/>
    </location>
    <ligand>
        <name>Zn(2+)</name>
        <dbReference type="ChEBI" id="CHEBI:29105"/>
    </ligand>
</feature>
<keyword evidence="6 9" id="KW-0548">Nucleotidyltransferase</keyword>
<dbReference type="InterPro" id="IPR007080">
    <property type="entry name" value="RNA_pol_Rpb1_1"/>
</dbReference>
<dbReference type="RefSeq" id="YP_009184748.1">
    <property type="nucleotide sequence ID" value="NC_028580.1"/>
</dbReference>
<keyword evidence="3 9" id="KW-0240">DNA-directed RNA polymerase</keyword>
<dbReference type="GO" id="GO:0003899">
    <property type="term" value="F:DNA-directed RNA polymerase activity"/>
    <property type="evidence" value="ECO:0007669"/>
    <property type="project" value="UniProtKB-UniRule"/>
</dbReference>
<dbReference type="InterPro" id="IPR007066">
    <property type="entry name" value="RNA_pol_Rpb1_3"/>
</dbReference>
<keyword evidence="7 9" id="KW-0804">Transcription</keyword>
<name>A0A0S2LNP6_9CHLO</name>
<keyword evidence="5 9" id="KW-0808">Transferase</keyword>
<proteinExistence type="inferred from homology"/>
<dbReference type="InterPro" id="IPR034678">
    <property type="entry name" value="RNApol_RpoC1"/>
</dbReference>
<geneLocation type="chloroplast" evidence="13"/>
<dbReference type="PANTHER" id="PTHR19376">
    <property type="entry name" value="DNA-DIRECTED RNA POLYMERASE"/>
    <property type="match status" value="1"/>
</dbReference>
<comment type="cofactor">
    <cofactor evidence="9">
        <name>Mg(2+)</name>
        <dbReference type="ChEBI" id="CHEBI:18420"/>
    </cofactor>
    <text evidence="9">Binds 1 Mg(2+) ion per subunit.</text>
</comment>
<dbReference type="InterPro" id="IPR042102">
    <property type="entry name" value="RNA_pol_Rpb1_3_sf"/>
</dbReference>